<dbReference type="Pfam" id="PF00534">
    <property type="entry name" value="Glycos_transf_1"/>
    <property type="match status" value="1"/>
</dbReference>
<dbReference type="PANTHER" id="PTHR12526">
    <property type="entry name" value="GLYCOSYLTRANSFERASE"/>
    <property type="match status" value="1"/>
</dbReference>
<dbReference type="Gene3D" id="3.40.50.2000">
    <property type="entry name" value="Glycogen Phosphorylase B"/>
    <property type="match status" value="4"/>
</dbReference>
<feature type="domain" description="Glycosyltransferase subfamily 4-like N-terminal" evidence="4">
    <location>
        <begin position="6"/>
        <end position="162"/>
    </location>
</feature>
<name>A0A423PVK9_9GAMM</name>
<dbReference type="Pfam" id="PF13439">
    <property type="entry name" value="Glyco_transf_4"/>
    <property type="match status" value="1"/>
</dbReference>
<evidence type="ECO:0000313" key="6">
    <source>
        <dbReference type="Proteomes" id="UP000285123"/>
    </source>
</evidence>
<evidence type="ECO:0000256" key="2">
    <source>
        <dbReference type="ARBA" id="ARBA00022679"/>
    </source>
</evidence>
<dbReference type="PANTHER" id="PTHR12526:SF510">
    <property type="entry name" value="D-INOSITOL 3-PHOSPHATE GLYCOSYLTRANSFERASE"/>
    <property type="match status" value="1"/>
</dbReference>
<dbReference type="EMBL" id="AYKF01000079">
    <property type="protein sequence ID" value="ROO29638.1"/>
    <property type="molecule type" value="Genomic_DNA"/>
</dbReference>
<comment type="caution">
    <text evidence="5">The sequence shown here is derived from an EMBL/GenBank/DDBJ whole genome shotgun (WGS) entry which is preliminary data.</text>
</comment>
<organism evidence="5 6">
    <name type="scientific">Salinisphaera orenii YIM 95161</name>
    <dbReference type="NCBI Taxonomy" id="1051139"/>
    <lineage>
        <taxon>Bacteria</taxon>
        <taxon>Pseudomonadati</taxon>
        <taxon>Pseudomonadota</taxon>
        <taxon>Gammaproteobacteria</taxon>
        <taxon>Salinisphaerales</taxon>
        <taxon>Salinisphaeraceae</taxon>
        <taxon>Salinisphaera</taxon>
    </lineage>
</organism>
<keyword evidence="2" id="KW-0808">Transferase</keyword>
<dbReference type="SUPFAM" id="SSF53756">
    <property type="entry name" value="UDP-Glycosyltransferase/glycogen phosphorylase"/>
    <property type="match status" value="1"/>
</dbReference>
<feature type="domain" description="Glycosyl transferase family 1" evidence="3">
    <location>
        <begin position="182"/>
        <end position="304"/>
    </location>
</feature>
<evidence type="ECO:0000313" key="5">
    <source>
        <dbReference type="EMBL" id="ROO29638.1"/>
    </source>
</evidence>
<evidence type="ECO:0000259" key="3">
    <source>
        <dbReference type="Pfam" id="PF00534"/>
    </source>
</evidence>
<dbReference type="GO" id="GO:0016757">
    <property type="term" value="F:glycosyltransferase activity"/>
    <property type="evidence" value="ECO:0007669"/>
    <property type="project" value="UniProtKB-KW"/>
</dbReference>
<reference evidence="5 6" key="1">
    <citation type="submission" date="2013-10" db="EMBL/GenBank/DDBJ databases">
        <title>Salinisphaera halophila YIM 95161 Genome Sequencing.</title>
        <authorList>
            <person name="Lai Q."/>
            <person name="Li C."/>
            <person name="Shao Z."/>
        </authorList>
    </citation>
    <scope>NUCLEOTIDE SEQUENCE [LARGE SCALE GENOMIC DNA]</scope>
    <source>
        <strain evidence="5 6">YIM 95161</strain>
    </source>
</reference>
<evidence type="ECO:0008006" key="7">
    <source>
        <dbReference type="Google" id="ProtNLM"/>
    </source>
</evidence>
<dbReference type="AlphaFoldDB" id="A0A423PVK9"/>
<dbReference type="InterPro" id="IPR001296">
    <property type="entry name" value="Glyco_trans_1"/>
</dbReference>
<protein>
    <recommendedName>
        <fullName evidence="7">Glycosyl transferase family 1 domain-containing protein</fullName>
    </recommendedName>
</protein>
<gene>
    <name evidence="5" type="ORF">SAHL_08955</name>
</gene>
<proteinExistence type="predicted"/>
<keyword evidence="1" id="KW-0328">Glycosyltransferase</keyword>
<sequence length="398" mass="43586">MSLSGFGGVEQQFATFVRRAAARPDLHQAVVVCSLSIHPLHRDTLARVNDWHYEKRCCGLKLPQHPRAARRARYRWLGRRLRPDVALLWNRLGEQWRVLDALGDRRCLYWEHGSAWLAGDETAKQTVLDRLPAVICNSQAARRMLELRWQYRGIVRVCPNGMRSTRFAEGPRRRPADAPLRLGVASRLVPIKATCLAVHALAALVDRGIDVRLEIAGDGPLRDDVIALARELGVAHRLDMPGVVADMSDFYARIDVLVHPALREPFGVVAAEAAAAGCPVVCTAVDGLPEVVVHGRTGFCVPPTGDLARYRALGGDTRGLPPVVYDPVTDRIVTPRICEPAALADAVMRVIADPERYARMSAAAIAHVRTAFDFDGHVDDVLAAAREYAATGTLAPAA</sequence>
<dbReference type="RefSeq" id="WP_184947562.1">
    <property type="nucleotide sequence ID" value="NZ_AYKF01000079.1"/>
</dbReference>
<dbReference type="CDD" id="cd03801">
    <property type="entry name" value="GT4_PimA-like"/>
    <property type="match status" value="1"/>
</dbReference>
<dbReference type="Proteomes" id="UP000285123">
    <property type="component" value="Unassembled WGS sequence"/>
</dbReference>
<dbReference type="InterPro" id="IPR028098">
    <property type="entry name" value="Glyco_trans_4-like_N"/>
</dbReference>
<evidence type="ECO:0000259" key="4">
    <source>
        <dbReference type="Pfam" id="PF13439"/>
    </source>
</evidence>
<evidence type="ECO:0000256" key="1">
    <source>
        <dbReference type="ARBA" id="ARBA00022676"/>
    </source>
</evidence>
<accession>A0A423PVK9</accession>